<dbReference type="Gene3D" id="2.30.30.240">
    <property type="entry name" value="PRC-barrel domain"/>
    <property type="match status" value="1"/>
</dbReference>
<keyword evidence="2 5" id="KW-0690">Ribosome biogenesis</keyword>
<dbReference type="InterPro" id="IPR009000">
    <property type="entry name" value="Transl_B-barrel_sf"/>
</dbReference>
<dbReference type="PANTHER" id="PTHR33692:SF1">
    <property type="entry name" value="RIBOSOME MATURATION FACTOR RIMM"/>
    <property type="match status" value="1"/>
</dbReference>
<dbReference type="GO" id="GO:0042274">
    <property type="term" value="P:ribosomal small subunit biogenesis"/>
    <property type="evidence" value="ECO:0007669"/>
    <property type="project" value="UniProtKB-UniRule"/>
</dbReference>
<dbReference type="GO" id="GO:0005840">
    <property type="term" value="C:ribosome"/>
    <property type="evidence" value="ECO:0007669"/>
    <property type="project" value="InterPro"/>
</dbReference>
<dbReference type="InterPro" id="IPR002676">
    <property type="entry name" value="RimM_N"/>
</dbReference>
<evidence type="ECO:0000259" key="6">
    <source>
        <dbReference type="Pfam" id="PF01782"/>
    </source>
</evidence>
<dbReference type="NCBIfam" id="TIGR02273">
    <property type="entry name" value="16S_RimM"/>
    <property type="match status" value="1"/>
</dbReference>
<dbReference type="AlphaFoldDB" id="A0A4V6YUE6"/>
<comment type="function">
    <text evidence="5">An accessory protein needed during the final step in the assembly of 30S ribosomal subunit, possibly for assembly of the head region. Essential for efficient processing of 16S rRNA. May be needed both before and after RbfA during the maturation of 16S rRNA. It has affinity for free ribosomal 30S subunits but not for 70S ribosomes.</text>
</comment>
<feature type="domain" description="RimM N-terminal" evidence="6">
    <location>
        <begin position="14"/>
        <end position="94"/>
    </location>
</feature>
<keyword evidence="9" id="KW-1185">Reference proteome</keyword>
<evidence type="ECO:0000259" key="7">
    <source>
        <dbReference type="Pfam" id="PF24986"/>
    </source>
</evidence>
<evidence type="ECO:0000313" key="8">
    <source>
        <dbReference type="EMBL" id="VFQ45728.1"/>
    </source>
</evidence>
<dbReference type="Pfam" id="PF24986">
    <property type="entry name" value="PRC_RimM"/>
    <property type="match status" value="1"/>
</dbReference>
<keyword evidence="4 5" id="KW-0143">Chaperone</keyword>
<evidence type="ECO:0000256" key="4">
    <source>
        <dbReference type="ARBA" id="ARBA00023186"/>
    </source>
</evidence>
<dbReference type="EMBL" id="CAADHO010000006">
    <property type="protein sequence ID" value="VFQ45728.1"/>
    <property type="molecule type" value="Genomic_DNA"/>
</dbReference>
<organism evidence="8 9">
    <name type="scientific">Desulfoluna butyratoxydans</name>
    <dbReference type="NCBI Taxonomy" id="231438"/>
    <lineage>
        <taxon>Bacteria</taxon>
        <taxon>Pseudomonadati</taxon>
        <taxon>Thermodesulfobacteriota</taxon>
        <taxon>Desulfobacteria</taxon>
        <taxon>Desulfobacterales</taxon>
        <taxon>Desulfolunaceae</taxon>
        <taxon>Desulfoluna</taxon>
    </lineage>
</organism>
<evidence type="ECO:0000256" key="1">
    <source>
        <dbReference type="ARBA" id="ARBA00022490"/>
    </source>
</evidence>
<comment type="domain">
    <text evidence="5">The PRC barrel domain binds ribosomal protein uS19.</text>
</comment>
<evidence type="ECO:0000313" key="9">
    <source>
        <dbReference type="Proteomes" id="UP000507962"/>
    </source>
</evidence>
<dbReference type="InterPro" id="IPR011033">
    <property type="entry name" value="PRC_barrel-like_sf"/>
</dbReference>
<reference evidence="8 9" key="1">
    <citation type="submission" date="2019-03" db="EMBL/GenBank/DDBJ databases">
        <authorList>
            <person name="Nijsse B."/>
        </authorList>
    </citation>
    <scope>NUCLEOTIDE SEQUENCE [LARGE SCALE GENOMIC DNA]</scope>
    <source>
        <strain evidence="8">Desulfoluna butyratoxydans MSL71</strain>
    </source>
</reference>
<dbReference type="Gene3D" id="2.40.30.60">
    <property type="entry name" value="RimM"/>
    <property type="match status" value="1"/>
</dbReference>
<dbReference type="GO" id="GO:0005737">
    <property type="term" value="C:cytoplasm"/>
    <property type="evidence" value="ECO:0007669"/>
    <property type="project" value="UniProtKB-SubCell"/>
</dbReference>
<dbReference type="Pfam" id="PF01782">
    <property type="entry name" value="RimM"/>
    <property type="match status" value="1"/>
</dbReference>
<dbReference type="Proteomes" id="UP000507962">
    <property type="component" value="Unassembled WGS sequence"/>
</dbReference>
<dbReference type="RefSeq" id="WP_180142636.1">
    <property type="nucleotide sequence ID" value="NZ_CAADHO010000006.1"/>
</dbReference>
<comment type="subcellular location">
    <subcellularLocation>
        <location evidence="5">Cytoplasm</location>
    </subcellularLocation>
</comment>
<name>A0A4V6YUE6_9BACT</name>
<protein>
    <recommendedName>
        <fullName evidence="5">Ribosome maturation factor RimM</fullName>
    </recommendedName>
</protein>
<dbReference type="InterPro" id="IPR036976">
    <property type="entry name" value="RimM_N_sf"/>
</dbReference>
<gene>
    <name evidence="5" type="primary">rimM</name>
    <name evidence="8" type="ORF">MSL71_33890</name>
</gene>
<keyword evidence="3 5" id="KW-0698">rRNA processing</keyword>
<keyword evidence="1 5" id="KW-0963">Cytoplasm</keyword>
<feature type="domain" description="Ribosome maturation factor RimM PRC barrel" evidence="7">
    <location>
        <begin position="106"/>
        <end position="173"/>
    </location>
</feature>
<dbReference type="GO" id="GO:0043022">
    <property type="term" value="F:ribosome binding"/>
    <property type="evidence" value="ECO:0007669"/>
    <property type="project" value="InterPro"/>
</dbReference>
<sequence length="174" mass="18656">MSSKSDSGNRRIAIGKIIGTHGLKGGARVYSWAESTDSYAKGMQLTVAAPSGDVELTVQSAAPHKKGLLLTFKEVGHINDLEPLVGSELFVDRADLPEPEDGSYYWVDIIGLRVETVDGDFLGKVDSIFPTGSNDVYVVKDGKKEILVPALASVLKEIDLDQGIMVVDLPEGLL</sequence>
<dbReference type="PANTHER" id="PTHR33692">
    <property type="entry name" value="RIBOSOME MATURATION FACTOR RIMM"/>
    <property type="match status" value="1"/>
</dbReference>
<accession>A0A4V6YUE6</accession>
<dbReference type="InterPro" id="IPR056792">
    <property type="entry name" value="PRC_RimM"/>
</dbReference>
<dbReference type="GO" id="GO:0006364">
    <property type="term" value="P:rRNA processing"/>
    <property type="evidence" value="ECO:0007669"/>
    <property type="project" value="UniProtKB-UniRule"/>
</dbReference>
<evidence type="ECO:0000256" key="5">
    <source>
        <dbReference type="HAMAP-Rule" id="MF_00014"/>
    </source>
</evidence>
<dbReference type="SUPFAM" id="SSF50447">
    <property type="entry name" value="Translation proteins"/>
    <property type="match status" value="1"/>
</dbReference>
<dbReference type="HAMAP" id="MF_00014">
    <property type="entry name" value="Ribosome_mat_RimM"/>
    <property type="match status" value="1"/>
</dbReference>
<dbReference type="InterPro" id="IPR011961">
    <property type="entry name" value="RimM"/>
</dbReference>
<comment type="similarity">
    <text evidence="5">Belongs to the RimM family.</text>
</comment>
<dbReference type="SUPFAM" id="SSF50346">
    <property type="entry name" value="PRC-barrel domain"/>
    <property type="match status" value="1"/>
</dbReference>
<evidence type="ECO:0000256" key="2">
    <source>
        <dbReference type="ARBA" id="ARBA00022517"/>
    </source>
</evidence>
<evidence type="ECO:0000256" key="3">
    <source>
        <dbReference type="ARBA" id="ARBA00022552"/>
    </source>
</evidence>
<proteinExistence type="inferred from homology"/>
<comment type="subunit">
    <text evidence="5">Binds ribosomal protein uS19.</text>
</comment>